<gene>
    <name evidence="2" type="ORF">LK07_14380</name>
</gene>
<accession>A0A221NZS1</accession>
<reference evidence="2 3" key="1">
    <citation type="submission" date="2017-07" db="EMBL/GenBank/DDBJ databases">
        <title>Genome sequence of Streptomyces pluripotens MUSC 137T.</title>
        <authorList>
            <person name="Ser H.-L."/>
            <person name="Lee L.-H."/>
        </authorList>
    </citation>
    <scope>NUCLEOTIDE SEQUENCE [LARGE SCALE GENOMIC DNA]</scope>
    <source>
        <strain evidence="2 3">MUSC 137</strain>
    </source>
</reference>
<keyword evidence="3" id="KW-1185">Reference proteome</keyword>
<dbReference type="RefSeq" id="WP_043431902.1">
    <property type="nucleotide sequence ID" value="NZ_CP021080.1"/>
</dbReference>
<dbReference type="Pfam" id="PF07336">
    <property type="entry name" value="ABATE"/>
    <property type="match status" value="1"/>
</dbReference>
<feature type="domain" description="Zinc finger CGNR" evidence="1">
    <location>
        <begin position="155"/>
        <end position="194"/>
    </location>
</feature>
<dbReference type="Gene3D" id="1.10.3300.10">
    <property type="entry name" value="Jann2411-like domain"/>
    <property type="match status" value="1"/>
</dbReference>
<dbReference type="PANTHER" id="PTHR35525:SF3">
    <property type="entry name" value="BLL6575 PROTEIN"/>
    <property type="match status" value="1"/>
</dbReference>
<dbReference type="Proteomes" id="UP000031501">
    <property type="component" value="Chromosome"/>
</dbReference>
<dbReference type="InterPro" id="IPR010852">
    <property type="entry name" value="ABATE"/>
</dbReference>
<evidence type="ECO:0000259" key="1">
    <source>
        <dbReference type="Pfam" id="PF11706"/>
    </source>
</evidence>
<dbReference type="Pfam" id="PF11706">
    <property type="entry name" value="zf-CGNR"/>
    <property type="match status" value="1"/>
</dbReference>
<evidence type="ECO:0000313" key="2">
    <source>
        <dbReference type="EMBL" id="ASN25025.1"/>
    </source>
</evidence>
<dbReference type="EMBL" id="CP022433">
    <property type="protein sequence ID" value="ASN25025.1"/>
    <property type="molecule type" value="Genomic_DNA"/>
</dbReference>
<organism evidence="2 3">
    <name type="scientific">Streptomyces pluripotens</name>
    <dbReference type="NCBI Taxonomy" id="1355015"/>
    <lineage>
        <taxon>Bacteria</taxon>
        <taxon>Bacillati</taxon>
        <taxon>Actinomycetota</taxon>
        <taxon>Actinomycetes</taxon>
        <taxon>Kitasatosporales</taxon>
        <taxon>Streptomycetaceae</taxon>
        <taxon>Streptomyces</taxon>
    </lineage>
</organism>
<evidence type="ECO:0000313" key="3">
    <source>
        <dbReference type="Proteomes" id="UP000031501"/>
    </source>
</evidence>
<sequence>MRLVKESDEPPLPLAPGAEQYPALDLANSAITLPGGQSADLLGTPGEAQRWLVDRALAPTDTDLHQTCADRLRTLRGHIRRVLASQVEGRPAPSDALTALNDALTHAPAASLLHWAPDRGLYRAAAHPTTQIVEHALAVLAADAAELLTGADAARLTACGSPPCNRYLLRHGRRHWCSTRCGDRARAARAYARRTGRAGTADRTG</sequence>
<dbReference type="KEGG" id="splu:LK06_013240"/>
<dbReference type="SUPFAM" id="SSF160904">
    <property type="entry name" value="Jann2411-like"/>
    <property type="match status" value="1"/>
</dbReference>
<dbReference type="PANTHER" id="PTHR35525">
    <property type="entry name" value="BLL6575 PROTEIN"/>
    <property type="match status" value="1"/>
</dbReference>
<dbReference type="InterPro" id="IPR023286">
    <property type="entry name" value="ABATE_dom_sf"/>
</dbReference>
<name>A0A221NZS1_9ACTN</name>
<dbReference type="AlphaFoldDB" id="A0A221NZS1"/>
<dbReference type="STRING" id="1355015.LK06_013240"/>
<proteinExistence type="predicted"/>
<dbReference type="OrthoDB" id="3211108at2"/>
<protein>
    <recommendedName>
        <fullName evidence="1">Zinc finger CGNR domain-containing protein</fullName>
    </recommendedName>
</protein>
<dbReference type="InterPro" id="IPR021005">
    <property type="entry name" value="Znf_CGNR"/>
</dbReference>